<dbReference type="Proteomes" id="UP000228495">
    <property type="component" value="Unassembled WGS sequence"/>
</dbReference>
<evidence type="ECO:0008006" key="4">
    <source>
        <dbReference type="Google" id="ProtNLM"/>
    </source>
</evidence>
<feature type="transmembrane region" description="Helical" evidence="1">
    <location>
        <begin position="95"/>
        <end position="113"/>
    </location>
</feature>
<gene>
    <name evidence="2" type="ORF">COX05_02435</name>
</gene>
<sequence>MAHEDNKKWFYLILALGGLTIARGFYFPIAWPVTNYTLSYSFGFIRRGLVGSITTFLLGDVAYTYQFIYVLSFLVFGTLVFLLFYLSYKSLQSHNIQIIVLLTFFSSPGLVFLANSIGFFDHIGLVVSMIFILYIGKITSIFKPITTFLITLCIGFILILTHEGLAVLVGPLILFALFFSYLTSPQFMPKQFIPLLTATALLGIIFLLFSFTVTKYGTITPETKTLLEEHIASKVNFDFSHISTNSISISTGMTLGYMYKFWDHLAQIRVLFTTILIALPSLIVMFYVGIGLIMSSTLSHKNILLFGYLFSSLAPFAMNIGGTDIQRWSMFAIVTTFIATIIISRLSNLKEITSPVIPIQVTILIVALNMMTMNYLINDREIHTFPFLNVVNYIGDIRFGDQQFPPIPVE</sequence>
<feature type="transmembrane region" description="Helical" evidence="1">
    <location>
        <begin position="328"/>
        <end position="347"/>
    </location>
</feature>
<feature type="transmembrane region" description="Helical" evidence="1">
    <location>
        <begin position="302"/>
        <end position="321"/>
    </location>
</feature>
<feature type="transmembrane region" description="Helical" evidence="1">
    <location>
        <begin position="9"/>
        <end position="31"/>
    </location>
</feature>
<keyword evidence="1" id="KW-1133">Transmembrane helix</keyword>
<feature type="transmembrane region" description="Helical" evidence="1">
    <location>
        <begin position="195"/>
        <end position="219"/>
    </location>
</feature>
<organism evidence="2 3">
    <name type="scientific">candidate division WWE3 bacterium CG22_combo_CG10-13_8_21_14_all_39_12</name>
    <dbReference type="NCBI Taxonomy" id="1975094"/>
    <lineage>
        <taxon>Bacteria</taxon>
        <taxon>Katanobacteria</taxon>
    </lineage>
</organism>
<keyword evidence="1" id="KW-0812">Transmembrane</keyword>
<evidence type="ECO:0000313" key="2">
    <source>
        <dbReference type="EMBL" id="PIP56547.1"/>
    </source>
</evidence>
<reference evidence="2 3" key="1">
    <citation type="submission" date="2017-09" db="EMBL/GenBank/DDBJ databases">
        <title>Depth-based differentiation of microbial function through sediment-hosted aquifers and enrichment of novel symbionts in the deep terrestrial subsurface.</title>
        <authorList>
            <person name="Probst A.J."/>
            <person name="Ladd B."/>
            <person name="Jarett J.K."/>
            <person name="Geller-Mcgrath D.E."/>
            <person name="Sieber C.M."/>
            <person name="Emerson J.B."/>
            <person name="Anantharaman K."/>
            <person name="Thomas B.C."/>
            <person name="Malmstrom R."/>
            <person name="Stieglmeier M."/>
            <person name="Klingl A."/>
            <person name="Woyke T."/>
            <person name="Ryan C.M."/>
            <person name="Banfield J.F."/>
        </authorList>
    </citation>
    <scope>NUCLEOTIDE SEQUENCE [LARGE SCALE GENOMIC DNA]</scope>
    <source>
        <strain evidence="2">CG22_combo_CG10-13_8_21_14_all_39_12</strain>
    </source>
</reference>
<feature type="transmembrane region" description="Helical" evidence="1">
    <location>
        <begin position="359"/>
        <end position="377"/>
    </location>
</feature>
<dbReference type="EMBL" id="PCSU01000039">
    <property type="protein sequence ID" value="PIP56547.1"/>
    <property type="molecule type" value="Genomic_DNA"/>
</dbReference>
<comment type="caution">
    <text evidence="2">The sequence shown here is derived from an EMBL/GenBank/DDBJ whole genome shotgun (WGS) entry which is preliminary data.</text>
</comment>
<evidence type="ECO:0000313" key="3">
    <source>
        <dbReference type="Proteomes" id="UP000228495"/>
    </source>
</evidence>
<name>A0A2H0BFU6_UNCKA</name>
<feature type="transmembrane region" description="Helical" evidence="1">
    <location>
        <begin position="270"/>
        <end position="290"/>
    </location>
</feature>
<proteinExistence type="predicted"/>
<feature type="transmembrane region" description="Helical" evidence="1">
    <location>
        <begin position="141"/>
        <end position="159"/>
    </location>
</feature>
<dbReference type="AlphaFoldDB" id="A0A2H0BFU6"/>
<feature type="transmembrane region" description="Helical" evidence="1">
    <location>
        <begin position="165"/>
        <end position="183"/>
    </location>
</feature>
<accession>A0A2H0BFU6</accession>
<protein>
    <recommendedName>
        <fullName evidence="4">Glycosyltransferase RgtA/B/C/D-like domain-containing protein</fullName>
    </recommendedName>
</protein>
<evidence type="ECO:0000256" key="1">
    <source>
        <dbReference type="SAM" id="Phobius"/>
    </source>
</evidence>
<feature type="transmembrane region" description="Helical" evidence="1">
    <location>
        <begin position="67"/>
        <end position="88"/>
    </location>
</feature>
<keyword evidence="1" id="KW-0472">Membrane</keyword>